<gene>
    <name evidence="2" type="ORF">K227x_55080</name>
</gene>
<dbReference type="PANTHER" id="PTHR30273:SF2">
    <property type="entry name" value="PROTEIN FECR"/>
    <property type="match status" value="1"/>
</dbReference>
<organism evidence="2 3">
    <name type="scientific">Rubripirellula lacrimiformis</name>
    <dbReference type="NCBI Taxonomy" id="1930273"/>
    <lineage>
        <taxon>Bacteria</taxon>
        <taxon>Pseudomonadati</taxon>
        <taxon>Planctomycetota</taxon>
        <taxon>Planctomycetia</taxon>
        <taxon>Pirellulales</taxon>
        <taxon>Pirellulaceae</taxon>
        <taxon>Rubripirellula</taxon>
    </lineage>
</organism>
<dbReference type="GO" id="GO:0016989">
    <property type="term" value="F:sigma factor antagonist activity"/>
    <property type="evidence" value="ECO:0007669"/>
    <property type="project" value="TreeGrafter"/>
</dbReference>
<sequence>MNPDDRFAELWTDYLEGELDENGIDQLRALLAADADLVRTAADLYQTHRLLGLVADDTSMHRNAFVDGVIARLPEKSDQFVSDVMADVEQLSERRVQVEPKQPMTPAADGDSAVRDQRWMLALVASLLIAVIGFASWRSSPPEVATVVSEPTDASHQIRDVRFTSLAHAKFFGELLPPVDSALAPRRDYVLMSGLVELSFPAGASAIVEGPAVFRVLSEDSLALDVGSCSVHAPDGAEGFHVVTPVTRVVDRGTRFNVSVAETSETEVQVIEGAADIYEHGSQALSNADAAAQQRATQTEVRLTVGEASKFARGREFAADSIPYDPAAYHRQLPDRVISYQANVDEEGGSTTLTSVTIQRGGRTETILVGDIIPAQITAFTTTLPGAFICGDSTYPVELLETASNRSLNAGVINPGGSEEPLSADPVLLGESATPGMAIRFRQPVINGPGDDVVFFDLQTFGNPPDGDAFHISPVRFRPGLKSHTIRIYDLTMESPGSHELAGFYVHMFRERASSLETLRTLDTSPSRHGIRFRGLTVGIDLSDLGYGDGETVDELFIQDALDDKHIVDPVFIGGLPPLI</sequence>
<evidence type="ECO:0000259" key="1">
    <source>
        <dbReference type="Pfam" id="PF04773"/>
    </source>
</evidence>
<dbReference type="PANTHER" id="PTHR30273">
    <property type="entry name" value="PERIPLASMIC SIGNAL SENSOR AND SIGMA FACTOR ACTIVATOR FECR-RELATED"/>
    <property type="match status" value="1"/>
</dbReference>
<dbReference type="Proteomes" id="UP000318538">
    <property type="component" value="Chromosome"/>
</dbReference>
<evidence type="ECO:0000313" key="2">
    <source>
        <dbReference type="EMBL" id="QDT07083.1"/>
    </source>
</evidence>
<evidence type="ECO:0000313" key="3">
    <source>
        <dbReference type="Proteomes" id="UP000318538"/>
    </source>
</evidence>
<dbReference type="Pfam" id="PF04773">
    <property type="entry name" value="FecR"/>
    <property type="match status" value="1"/>
</dbReference>
<dbReference type="KEGG" id="rlc:K227x_55080"/>
<proteinExistence type="predicted"/>
<accession>A0A517NJ71</accession>
<dbReference type="InterPro" id="IPR006860">
    <property type="entry name" value="FecR"/>
</dbReference>
<name>A0A517NJ71_9BACT</name>
<dbReference type="InterPro" id="IPR012373">
    <property type="entry name" value="Ferrdict_sens_TM"/>
</dbReference>
<feature type="domain" description="FecR protein" evidence="1">
    <location>
        <begin position="222"/>
        <end position="275"/>
    </location>
</feature>
<protein>
    <submittedName>
        <fullName evidence="2">FecR protein</fullName>
    </submittedName>
</protein>
<dbReference type="OrthoDB" id="226716at2"/>
<dbReference type="RefSeq" id="WP_145174604.1">
    <property type="nucleotide sequence ID" value="NZ_CP036525.1"/>
</dbReference>
<reference evidence="2 3" key="1">
    <citation type="submission" date="2019-02" db="EMBL/GenBank/DDBJ databases">
        <title>Deep-cultivation of Planctomycetes and their phenomic and genomic characterization uncovers novel biology.</title>
        <authorList>
            <person name="Wiegand S."/>
            <person name="Jogler M."/>
            <person name="Boedeker C."/>
            <person name="Pinto D."/>
            <person name="Vollmers J."/>
            <person name="Rivas-Marin E."/>
            <person name="Kohn T."/>
            <person name="Peeters S.H."/>
            <person name="Heuer A."/>
            <person name="Rast P."/>
            <person name="Oberbeckmann S."/>
            <person name="Bunk B."/>
            <person name="Jeske O."/>
            <person name="Meyerdierks A."/>
            <person name="Storesund J.E."/>
            <person name="Kallscheuer N."/>
            <person name="Luecker S."/>
            <person name="Lage O.M."/>
            <person name="Pohl T."/>
            <person name="Merkel B.J."/>
            <person name="Hornburger P."/>
            <person name="Mueller R.-W."/>
            <person name="Bruemmer F."/>
            <person name="Labrenz M."/>
            <person name="Spormann A.M."/>
            <person name="Op den Camp H."/>
            <person name="Overmann J."/>
            <person name="Amann R."/>
            <person name="Jetten M.S.M."/>
            <person name="Mascher T."/>
            <person name="Medema M.H."/>
            <person name="Devos D.P."/>
            <person name="Kaster A.-K."/>
            <person name="Ovreas L."/>
            <person name="Rohde M."/>
            <person name="Galperin M.Y."/>
            <person name="Jogler C."/>
        </authorList>
    </citation>
    <scope>NUCLEOTIDE SEQUENCE [LARGE SCALE GENOMIC DNA]</scope>
    <source>
        <strain evidence="2 3">K22_7</strain>
    </source>
</reference>
<dbReference type="EMBL" id="CP036525">
    <property type="protein sequence ID" value="QDT07083.1"/>
    <property type="molecule type" value="Genomic_DNA"/>
</dbReference>
<dbReference type="Gene3D" id="2.60.120.1440">
    <property type="match status" value="1"/>
</dbReference>
<keyword evidence="3" id="KW-1185">Reference proteome</keyword>
<dbReference type="AlphaFoldDB" id="A0A517NJ71"/>